<sequence length="193" mass="22370">MTEDELLQKLNTGRLSKRQIVGLVEELVKYPSLTECLLREIFRQDKLNEFNASWVFDHLMRKQLAYILPHINEFTSKLENLTSESCIRPMAHICQMLCESYFVKNDAVFKNEIKTAHLEHLVNACFDWLIGEHKMAAKVFSMTSLLYLGEKFEWIHPELKIVLENTIAKGSAGYKHRAKKTLLALNSKSRAVN</sequence>
<evidence type="ECO:0000313" key="1">
    <source>
        <dbReference type="EMBL" id="MDT0607211.1"/>
    </source>
</evidence>
<dbReference type="RefSeq" id="WP_311350771.1">
    <property type="nucleotide sequence ID" value="NZ_JAVRHR010000002.1"/>
</dbReference>
<gene>
    <name evidence="1" type="ORF">RM706_09230</name>
</gene>
<dbReference type="EMBL" id="JAVRHR010000002">
    <property type="protein sequence ID" value="MDT0607211.1"/>
    <property type="molecule type" value="Genomic_DNA"/>
</dbReference>
<proteinExistence type="predicted"/>
<dbReference type="GO" id="GO:0016829">
    <property type="term" value="F:lyase activity"/>
    <property type="evidence" value="ECO:0007669"/>
    <property type="project" value="UniProtKB-KW"/>
</dbReference>
<keyword evidence="1" id="KW-0456">Lyase</keyword>
<accession>A0ABU3AAK0</accession>
<organism evidence="1 2">
    <name type="scientific">Croceitalea rosinachiae</name>
    <dbReference type="NCBI Taxonomy" id="3075596"/>
    <lineage>
        <taxon>Bacteria</taxon>
        <taxon>Pseudomonadati</taxon>
        <taxon>Bacteroidota</taxon>
        <taxon>Flavobacteriia</taxon>
        <taxon>Flavobacteriales</taxon>
        <taxon>Flavobacteriaceae</taxon>
        <taxon>Croceitalea</taxon>
    </lineage>
</organism>
<name>A0ABU3AAK0_9FLAO</name>
<comment type="caution">
    <text evidence="1">The sequence shown here is derived from an EMBL/GenBank/DDBJ whole genome shotgun (WGS) entry which is preliminary data.</text>
</comment>
<reference evidence="1 2" key="1">
    <citation type="submission" date="2023-09" db="EMBL/GenBank/DDBJ databases">
        <authorList>
            <person name="Rey-Velasco X."/>
        </authorList>
    </citation>
    <scope>NUCLEOTIDE SEQUENCE [LARGE SCALE GENOMIC DNA]</scope>
    <source>
        <strain evidence="1 2">F388</strain>
    </source>
</reference>
<keyword evidence="2" id="KW-1185">Reference proteome</keyword>
<dbReference type="Proteomes" id="UP001255246">
    <property type="component" value="Unassembled WGS sequence"/>
</dbReference>
<protein>
    <submittedName>
        <fullName evidence="1">Adenylosuccinate lyase</fullName>
    </submittedName>
</protein>
<evidence type="ECO:0000313" key="2">
    <source>
        <dbReference type="Proteomes" id="UP001255246"/>
    </source>
</evidence>